<proteinExistence type="inferred from homology"/>
<evidence type="ECO:0000313" key="9">
    <source>
        <dbReference type="EMBL" id="MFD0871357.1"/>
    </source>
</evidence>
<organism evidence="9 10">
    <name type="scientific">Paenibacillus residui</name>
    <dbReference type="NCBI Taxonomy" id="629724"/>
    <lineage>
        <taxon>Bacteria</taxon>
        <taxon>Bacillati</taxon>
        <taxon>Bacillota</taxon>
        <taxon>Bacilli</taxon>
        <taxon>Bacillales</taxon>
        <taxon>Paenibacillaceae</taxon>
        <taxon>Paenibacillus</taxon>
    </lineage>
</organism>
<keyword evidence="10" id="KW-1185">Reference proteome</keyword>
<evidence type="ECO:0000256" key="2">
    <source>
        <dbReference type="ARBA" id="ARBA00022448"/>
    </source>
</evidence>
<dbReference type="Proteomes" id="UP001597120">
    <property type="component" value="Unassembled WGS sequence"/>
</dbReference>
<keyword evidence="2 7" id="KW-0813">Transport</keyword>
<dbReference type="PROSITE" id="PS50928">
    <property type="entry name" value="ABC_TM1"/>
    <property type="match status" value="1"/>
</dbReference>
<comment type="subcellular location">
    <subcellularLocation>
        <location evidence="1 7">Cell membrane</location>
        <topology evidence="1 7">Multi-pass membrane protein</topology>
    </subcellularLocation>
</comment>
<dbReference type="PANTHER" id="PTHR43744:SF9">
    <property type="entry name" value="POLYGALACTURONAN_RHAMNOGALACTURONAN TRANSPORT SYSTEM PERMEASE PROTEIN YTCP"/>
    <property type="match status" value="1"/>
</dbReference>
<feature type="transmembrane region" description="Helical" evidence="7">
    <location>
        <begin position="113"/>
        <end position="133"/>
    </location>
</feature>
<evidence type="ECO:0000256" key="7">
    <source>
        <dbReference type="RuleBase" id="RU363032"/>
    </source>
</evidence>
<dbReference type="CDD" id="cd06261">
    <property type="entry name" value="TM_PBP2"/>
    <property type="match status" value="1"/>
</dbReference>
<keyword evidence="4 7" id="KW-0812">Transmembrane</keyword>
<dbReference type="PANTHER" id="PTHR43744">
    <property type="entry name" value="ABC TRANSPORTER PERMEASE PROTEIN MG189-RELATED-RELATED"/>
    <property type="match status" value="1"/>
</dbReference>
<evidence type="ECO:0000256" key="6">
    <source>
        <dbReference type="ARBA" id="ARBA00023136"/>
    </source>
</evidence>
<dbReference type="EMBL" id="JBHTIU010000079">
    <property type="protein sequence ID" value="MFD0871357.1"/>
    <property type="molecule type" value="Genomic_DNA"/>
</dbReference>
<dbReference type="Pfam" id="PF00528">
    <property type="entry name" value="BPD_transp_1"/>
    <property type="match status" value="1"/>
</dbReference>
<keyword evidence="3" id="KW-1003">Cell membrane</keyword>
<comment type="similarity">
    <text evidence="7">Belongs to the binding-protein-dependent transport system permease family.</text>
</comment>
<feature type="transmembrane region" description="Helical" evidence="7">
    <location>
        <begin position="20"/>
        <end position="39"/>
    </location>
</feature>
<dbReference type="RefSeq" id="WP_144939272.1">
    <property type="nucleotide sequence ID" value="NZ_JBHTIU010000079.1"/>
</dbReference>
<gene>
    <name evidence="9" type="ORF">ACFQ03_19655</name>
</gene>
<feature type="transmembrane region" description="Helical" evidence="7">
    <location>
        <begin position="185"/>
        <end position="209"/>
    </location>
</feature>
<evidence type="ECO:0000256" key="3">
    <source>
        <dbReference type="ARBA" id="ARBA00022475"/>
    </source>
</evidence>
<dbReference type="InterPro" id="IPR035906">
    <property type="entry name" value="MetI-like_sf"/>
</dbReference>
<protein>
    <submittedName>
        <fullName evidence="9">Carbohydrate ABC transporter permease</fullName>
    </submittedName>
</protein>
<evidence type="ECO:0000256" key="1">
    <source>
        <dbReference type="ARBA" id="ARBA00004651"/>
    </source>
</evidence>
<dbReference type="Gene3D" id="1.10.3720.10">
    <property type="entry name" value="MetI-like"/>
    <property type="match status" value="1"/>
</dbReference>
<dbReference type="InterPro" id="IPR000515">
    <property type="entry name" value="MetI-like"/>
</dbReference>
<sequence>MENRLIKETGLDKLFTIANYLFAGILLLLVLYPLVYVLSASFSSPESLMGGRVWLFPVDIGLAGYKAVFEYKGVWIGYSNSLFYTVAGTVINVVMTIAAAYPLSRKDFYGGRTIMLIFAFTMIFSGGLIPNYLLVKELGLLNTRWALLIPNAMSIFNVVVMMSFFRSNIPAELLESAKMDGCSNFRFLLSIVLPLSGAVIAVITLFYAVGHWNSFFDALLYLSDKNKFPLQIYLREILLLNTTSDITLNVDEESKNFYLSELLKYSLIILSSLPMIVLYPFVQKYFVKGVMVGSLKG</sequence>
<evidence type="ECO:0000259" key="8">
    <source>
        <dbReference type="PROSITE" id="PS50928"/>
    </source>
</evidence>
<reference evidence="10" key="1">
    <citation type="journal article" date="2019" name="Int. J. Syst. Evol. Microbiol.">
        <title>The Global Catalogue of Microorganisms (GCM) 10K type strain sequencing project: providing services to taxonomists for standard genome sequencing and annotation.</title>
        <authorList>
            <consortium name="The Broad Institute Genomics Platform"/>
            <consortium name="The Broad Institute Genome Sequencing Center for Infectious Disease"/>
            <person name="Wu L."/>
            <person name="Ma J."/>
        </authorList>
    </citation>
    <scope>NUCLEOTIDE SEQUENCE [LARGE SCALE GENOMIC DNA]</scope>
    <source>
        <strain evidence="10">CCUG 57263</strain>
    </source>
</reference>
<evidence type="ECO:0000256" key="4">
    <source>
        <dbReference type="ARBA" id="ARBA00022692"/>
    </source>
</evidence>
<evidence type="ECO:0000256" key="5">
    <source>
        <dbReference type="ARBA" id="ARBA00022989"/>
    </source>
</evidence>
<feature type="transmembrane region" description="Helical" evidence="7">
    <location>
        <begin position="81"/>
        <end position="101"/>
    </location>
</feature>
<feature type="transmembrane region" description="Helical" evidence="7">
    <location>
        <begin position="145"/>
        <end position="165"/>
    </location>
</feature>
<dbReference type="SUPFAM" id="SSF161098">
    <property type="entry name" value="MetI-like"/>
    <property type="match status" value="1"/>
</dbReference>
<name>A0ABW3DD76_9BACL</name>
<feature type="domain" description="ABC transmembrane type-1" evidence="8">
    <location>
        <begin position="78"/>
        <end position="279"/>
    </location>
</feature>
<comment type="caution">
    <text evidence="9">The sequence shown here is derived from an EMBL/GenBank/DDBJ whole genome shotgun (WGS) entry which is preliminary data.</text>
</comment>
<evidence type="ECO:0000313" key="10">
    <source>
        <dbReference type="Proteomes" id="UP001597120"/>
    </source>
</evidence>
<keyword evidence="5 7" id="KW-1133">Transmembrane helix</keyword>
<feature type="transmembrane region" description="Helical" evidence="7">
    <location>
        <begin position="262"/>
        <end position="282"/>
    </location>
</feature>
<accession>A0ABW3DD76</accession>
<keyword evidence="6 7" id="KW-0472">Membrane</keyword>